<dbReference type="Pfam" id="PF00392">
    <property type="entry name" value="GntR"/>
    <property type="match status" value="1"/>
</dbReference>
<dbReference type="EMBL" id="FQUO01000002">
    <property type="protein sequence ID" value="SHE58902.1"/>
    <property type="molecule type" value="Genomic_DNA"/>
</dbReference>
<keyword evidence="3" id="KW-0804">Transcription</keyword>
<dbReference type="Gene3D" id="3.40.50.2300">
    <property type="match status" value="2"/>
</dbReference>
<gene>
    <name evidence="5" type="ORF">SAMN05444008_10223</name>
</gene>
<dbReference type="CDD" id="cd07377">
    <property type="entry name" value="WHTH_GntR"/>
    <property type="match status" value="1"/>
</dbReference>
<dbReference type="PANTHER" id="PTHR38445">
    <property type="entry name" value="HTH-TYPE TRANSCRIPTIONAL REPRESSOR YTRA"/>
    <property type="match status" value="1"/>
</dbReference>
<dbReference type="Gene3D" id="1.10.10.10">
    <property type="entry name" value="Winged helix-like DNA-binding domain superfamily/Winged helix DNA-binding domain"/>
    <property type="match status" value="1"/>
</dbReference>
<evidence type="ECO:0000259" key="4">
    <source>
        <dbReference type="PROSITE" id="PS50949"/>
    </source>
</evidence>
<dbReference type="PROSITE" id="PS50949">
    <property type="entry name" value="HTH_GNTR"/>
    <property type="match status" value="1"/>
</dbReference>
<dbReference type="PANTHER" id="PTHR38445:SF10">
    <property type="entry name" value="GNTR-FAMILY TRANSCRIPTIONAL REGULATOR"/>
    <property type="match status" value="1"/>
</dbReference>
<proteinExistence type="predicted"/>
<dbReference type="GO" id="GO:0003700">
    <property type="term" value="F:DNA-binding transcription factor activity"/>
    <property type="evidence" value="ECO:0007669"/>
    <property type="project" value="InterPro"/>
</dbReference>
<accession>A0A1M4UQ62</accession>
<evidence type="ECO:0000256" key="1">
    <source>
        <dbReference type="ARBA" id="ARBA00023015"/>
    </source>
</evidence>
<keyword evidence="1" id="KW-0805">Transcription regulation</keyword>
<keyword evidence="6" id="KW-1185">Reference proteome</keyword>
<dbReference type="Proteomes" id="UP000184368">
    <property type="component" value="Unassembled WGS sequence"/>
</dbReference>
<evidence type="ECO:0000313" key="5">
    <source>
        <dbReference type="EMBL" id="SHE58902.1"/>
    </source>
</evidence>
<dbReference type="STRING" id="1302690.BUE76_13580"/>
<dbReference type="InterPro" id="IPR036388">
    <property type="entry name" value="WH-like_DNA-bd_sf"/>
</dbReference>
<evidence type="ECO:0000256" key="3">
    <source>
        <dbReference type="ARBA" id="ARBA00023163"/>
    </source>
</evidence>
<organism evidence="5 6">
    <name type="scientific">Cnuella takakiae</name>
    <dbReference type="NCBI Taxonomy" id="1302690"/>
    <lineage>
        <taxon>Bacteria</taxon>
        <taxon>Pseudomonadati</taxon>
        <taxon>Bacteroidota</taxon>
        <taxon>Chitinophagia</taxon>
        <taxon>Chitinophagales</taxon>
        <taxon>Chitinophagaceae</taxon>
        <taxon>Cnuella</taxon>
    </lineage>
</organism>
<evidence type="ECO:0000256" key="2">
    <source>
        <dbReference type="ARBA" id="ARBA00023125"/>
    </source>
</evidence>
<dbReference type="SMART" id="SM00345">
    <property type="entry name" value="HTH_GNTR"/>
    <property type="match status" value="1"/>
</dbReference>
<dbReference type="InterPro" id="IPR036390">
    <property type="entry name" value="WH_DNA-bd_sf"/>
</dbReference>
<evidence type="ECO:0000313" key="6">
    <source>
        <dbReference type="Proteomes" id="UP000184368"/>
    </source>
</evidence>
<name>A0A1M4UQ62_9BACT</name>
<reference evidence="5 6" key="1">
    <citation type="submission" date="2016-11" db="EMBL/GenBank/DDBJ databases">
        <authorList>
            <person name="Jaros S."/>
            <person name="Januszkiewicz K."/>
            <person name="Wedrychowicz H."/>
        </authorList>
    </citation>
    <scope>NUCLEOTIDE SEQUENCE [LARGE SCALE GENOMIC DNA]</scope>
    <source>
        <strain evidence="5 6">DSM 26897</strain>
    </source>
</reference>
<dbReference type="AlphaFoldDB" id="A0A1M4UQ62"/>
<dbReference type="InterPro" id="IPR028082">
    <property type="entry name" value="Peripla_BP_I"/>
</dbReference>
<sequence>MLLPKYGVHLGINAQRVSINYLQMKIGPFSKLIVFDDFSATPKYQQLADSFIRAIDNKKLQLNDMVPSINEVSSYFEISRDTVEKGYRTLKKQGILGSVPGKGYFIKSVETGQSLRIFLMFNKLSAHKKILYDSLIRALNNKATIDFYIYHSDLGLFRRIMEANKDKEYDYYVIVPHFTGEGDDAYELLNTIPQGKLILLDKMVRQVKTPFAAVYENFGHDIFNALREALPQLGKYPRLKIIFPPNSYYPIEILEGFINFCTEYAFSYGVVTDIASEEIQKGEAYINLMDDDLVTLVEKVVAAGYIVGQDLGIISYNETPLKRIILQGITTISTDFEVMGAETARVIIDRSPEQVQVPFSLNLRASL</sequence>
<keyword evidence="2" id="KW-0238">DNA-binding</keyword>
<protein>
    <submittedName>
        <fullName evidence="5">Substrate-binding protein-like domain-containing protein</fullName>
    </submittedName>
</protein>
<dbReference type="InterPro" id="IPR000524">
    <property type="entry name" value="Tscrpt_reg_HTH_GntR"/>
</dbReference>
<dbReference type="SUPFAM" id="SSF53822">
    <property type="entry name" value="Periplasmic binding protein-like I"/>
    <property type="match status" value="1"/>
</dbReference>
<feature type="domain" description="HTH gntR-type" evidence="4">
    <location>
        <begin position="41"/>
        <end position="109"/>
    </location>
</feature>
<dbReference type="GO" id="GO:0003677">
    <property type="term" value="F:DNA binding"/>
    <property type="evidence" value="ECO:0007669"/>
    <property type="project" value="UniProtKB-KW"/>
</dbReference>
<dbReference type="SUPFAM" id="SSF46785">
    <property type="entry name" value="Winged helix' DNA-binding domain"/>
    <property type="match status" value="1"/>
</dbReference>